<dbReference type="AlphaFoldDB" id="A0ABD5RQC4"/>
<organism evidence="1 2">
    <name type="scientific">Halomarina salina</name>
    <dbReference type="NCBI Taxonomy" id="1872699"/>
    <lineage>
        <taxon>Archaea</taxon>
        <taxon>Methanobacteriati</taxon>
        <taxon>Methanobacteriota</taxon>
        <taxon>Stenosarchaea group</taxon>
        <taxon>Halobacteria</taxon>
        <taxon>Halobacteriales</taxon>
        <taxon>Natronomonadaceae</taxon>
        <taxon>Halomarina</taxon>
    </lineage>
</organism>
<keyword evidence="2" id="KW-1185">Reference proteome</keyword>
<accession>A0ABD5RQC4</accession>
<dbReference type="InterPro" id="IPR014729">
    <property type="entry name" value="Rossmann-like_a/b/a_fold"/>
</dbReference>
<dbReference type="RefSeq" id="WP_247416233.1">
    <property type="nucleotide sequence ID" value="NZ_JALLGW010000001.1"/>
</dbReference>
<evidence type="ECO:0000313" key="1">
    <source>
        <dbReference type="EMBL" id="MFC5972631.1"/>
    </source>
</evidence>
<sequence>MTLLAHTLVPVADADDARLTARSLDRYDPERVTVLHVVEKGGGVPDKTPVEQSEEQAAEAFEAFRETFPDAETEVRYGTDIVDTVFEAARDLDATAVAFHPRGGSRIVQLISGDRTLDLVTEGDLPVVALPGGPDV</sequence>
<dbReference type="Proteomes" id="UP001596099">
    <property type="component" value="Unassembled WGS sequence"/>
</dbReference>
<dbReference type="EMBL" id="JBHSQH010000001">
    <property type="protein sequence ID" value="MFC5972631.1"/>
    <property type="molecule type" value="Genomic_DNA"/>
</dbReference>
<reference evidence="1 2" key="1">
    <citation type="journal article" date="2019" name="Int. J. Syst. Evol. Microbiol.">
        <title>The Global Catalogue of Microorganisms (GCM) 10K type strain sequencing project: providing services to taxonomists for standard genome sequencing and annotation.</title>
        <authorList>
            <consortium name="The Broad Institute Genomics Platform"/>
            <consortium name="The Broad Institute Genome Sequencing Center for Infectious Disease"/>
            <person name="Wu L."/>
            <person name="Ma J."/>
        </authorList>
    </citation>
    <scope>NUCLEOTIDE SEQUENCE [LARGE SCALE GENOMIC DNA]</scope>
    <source>
        <strain evidence="1 2">CGMCC 1.12543</strain>
    </source>
</reference>
<dbReference type="Gene3D" id="3.40.50.620">
    <property type="entry name" value="HUPs"/>
    <property type="match status" value="1"/>
</dbReference>
<dbReference type="SUPFAM" id="SSF52402">
    <property type="entry name" value="Adenine nucleotide alpha hydrolases-like"/>
    <property type="match status" value="1"/>
</dbReference>
<comment type="caution">
    <text evidence="1">The sequence shown here is derived from an EMBL/GenBank/DDBJ whole genome shotgun (WGS) entry which is preliminary data.</text>
</comment>
<evidence type="ECO:0000313" key="2">
    <source>
        <dbReference type="Proteomes" id="UP001596099"/>
    </source>
</evidence>
<gene>
    <name evidence="1" type="ORF">ACFPYI_14935</name>
</gene>
<proteinExistence type="predicted"/>
<name>A0ABD5RQC4_9EURY</name>
<protein>
    <submittedName>
        <fullName evidence="1">Universal stress protein</fullName>
    </submittedName>
</protein>